<accession>A0A0E9AD05</accession>
<dbReference type="AlphaFoldDB" id="A0A0E9AD05"/>
<dbReference type="EMBL" id="CSAD01000206">
    <property type="protein sequence ID" value="COV40086.1"/>
    <property type="molecule type" value="Genomic_DNA"/>
</dbReference>
<gene>
    <name evidence="13" type="ORF">A4S10_01984</name>
    <name evidence="15" type="ORF">DKC2_1994</name>
    <name evidence="14" type="ORF">DSJ38_07565</name>
    <name evidence="7" type="ORF">ERS007661_01930</name>
    <name evidence="9" type="ORF">ERS007679_01769</name>
    <name evidence="1" type="ORF">ERS007681_01778</name>
    <name evidence="2" type="ORF">ERS007688_00052</name>
    <name evidence="11" type="ORF">ERS007703_01921</name>
    <name evidence="8" type="ORF">ERS007720_00019</name>
    <name evidence="12" type="ORF">ERS007739_03362</name>
    <name evidence="10" type="ORF">ERS007741_00400</name>
    <name evidence="5" type="ORF">ERS027646_04142</name>
    <name evidence="3" type="ORF">ERS027659_00036</name>
    <name evidence="4" type="ORF">ERS027661_04298</name>
    <name evidence="6" type="ORF">ERS094118_01734</name>
</gene>
<dbReference type="Proteomes" id="UP000050139">
    <property type="component" value="Unassembled WGS sequence"/>
</dbReference>
<reference evidence="14" key="7">
    <citation type="submission" date="2018-07" db="EMBL/GenBank/DDBJ databases">
        <authorList>
            <person name="Shah S."/>
            <person name="Brown T."/>
            <person name="Auld S."/>
            <person name="Bratton K."/>
            <person name="Narechania A."/>
            <person name="Mathema B."/>
            <person name="Gandhi N."/>
        </authorList>
    </citation>
    <scope>NUCLEOTIDE SEQUENCE</scope>
    <source>
        <strain evidence="14">32301_S10</strain>
    </source>
</reference>
<evidence type="ECO:0000313" key="30">
    <source>
        <dbReference type="Proteomes" id="UP000300237"/>
    </source>
</evidence>
<dbReference type="Proteomes" id="UP000048948">
    <property type="component" value="Unassembled WGS sequence"/>
</dbReference>
<proteinExistence type="predicted"/>
<evidence type="ECO:0000313" key="8">
    <source>
        <dbReference type="EMBL" id="COV35739.1"/>
    </source>
</evidence>
<evidence type="ECO:0000313" key="9">
    <source>
        <dbReference type="EMBL" id="COV40086.1"/>
    </source>
</evidence>
<dbReference type="EMBL" id="CHKL01000023">
    <property type="protein sequence ID" value="COV66882.1"/>
    <property type="molecule type" value="Genomic_DNA"/>
</dbReference>
<evidence type="ECO:0000313" key="18">
    <source>
        <dbReference type="Proteomes" id="UP000039217"/>
    </source>
</evidence>
<dbReference type="Proteomes" id="UP000044938">
    <property type="component" value="Unassembled WGS sequence"/>
</dbReference>
<dbReference type="Proteomes" id="UP000046947">
    <property type="component" value="Unassembled WGS sequence"/>
</dbReference>
<evidence type="ECO:0000313" key="19">
    <source>
        <dbReference type="Proteomes" id="UP000044938"/>
    </source>
</evidence>
<dbReference type="EMBL" id="CNFT01000003">
    <property type="protein sequence ID" value="CKQ73557.1"/>
    <property type="molecule type" value="Genomic_DNA"/>
</dbReference>
<evidence type="ECO:0000313" key="3">
    <source>
        <dbReference type="EMBL" id="CKQ73557.1"/>
    </source>
</evidence>
<reference evidence="15 30" key="8">
    <citation type="submission" date="2018-08" db="EMBL/GenBank/DDBJ databases">
        <authorList>
            <person name="Fokvardsen B D."/>
            <person name="Norman A."/>
        </authorList>
    </citation>
    <scope>NUCLEOTIDE SEQUENCE [LARGE SCALE GENOMIC DNA]</scope>
    <source>
        <strain evidence="15 30">DKC2</strain>
    </source>
</reference>
<dbReference type="EMBL" id="COPH01000011">
    <property type="protein sequence ID" value="CLW02008.1"/>
    <property type="molecule type" value="Genomic_DNA"/>
</dbReference>
<evidence type="ECO:0000313" key="22">
    <source>
        <dbReference type="Proteomes" id="UP000048289"/>
    </source>
</evidence>
<evidence type="ECO:0000313" key="5">
    <source>
        <dbReference type="EMBL" id="CKT79242.1"/>
    </source>
</evidence>
<evidence type="ECO:0000313" key="11">
    <source>
        <dbReference type="EMBL" id="COV71584.1"/>
    </source>
</evidence>
<evidence type="ECO:0000313" key="1">
    <source>
        <dbReference type="EMBL" id="CFE39398.1"/>
    </source>
</evidence>
<evidence type="ECO:0000313" key="10">
    <source>
        <dbReference type="EMBL" id="COV66882.1"/>
    </source>
</evidence>
<dbReference type="Proteomes" id="UP000189452">
    <property type="component" value="Chromosome"/>
</dbReference>
<dbReference type="EMBL" id="CFOH01000004">
    <property type="protein sequence ID" value="CFE46211.1"/>
    <property type="molecule type" value="Genomic_DNA"/>
</dbReference>
<evidence type="ECO:0000313" key="16">
    <source>
        <dbReference type="Proteomes" id="UP000038802"/>
    </source>
</evidence>
<dbReference type="STRING" id="1806.RN08_2093"/>
<evidence type="ECO:0000313" key="21">
    <source>
        <dbReference type="Proteomes" id="UP000046947"/>
    </source>
</evidence>
<evidence type="ECO:0000313" key="28">
    <source>
        <dbReference type="Proteomes" id="UP000189452"/>
    </source>
</evidence>
<evidence type="ECO:0000313" key="6">
    <source>
        <dbReference type="EMBL" id="CLW02008.1"/>
    </source>
</evidence>
<evidence type="ECO:0000313" key="15">
    <source>
        <dbReference type="EMBL" id="VCU50155.1"/>
    </source>
</evidence>
<reference evidence="14 29" key="5">
    <citation type="journal article" date="2017" name="N. Engl. J. Med.">
        <title>Transmission of Extensively Drug-Resistant Tuberculosis in South Africa.</title>
        <authorList>
            <person name="Shah N.S."/>
            <person name="Auld S.C."/>
            <person name="Brust J.C."/>
            <person name="Mathema B."/>
            <person name="Ismail N."/>
            <person name="Moodley P."/>
            <person name="Mlisana K."/>
            <person name="Allana S."/>
            <person name="Campbell A."/>
            <person name="Mthiyane T."/>
            <person name="Morris N."/>
            <person name="Mpangase P."/>
            <person name="van der Meulen H."/>
            <person name="Omar S.V."/>
            <person name="Brown T.S."/>
            <person name="Narechania A."/>
            <person name="Shaskina E."/>
            <person name="Kapwata T."/>
            <person name="Kreiswirth B."/>
            <person name="Gandhi N.R."/>
        </authorList>
    </citation>
    <scope>NUCLEOTIDE SEQUENCE [LARGE SCALE GENOMIC DNA]</scope>
    <source>
        <strain evidence="14 29">32301_S10</strain>
    </source>
</reference>
<evidence type="ECO:0000313" key="25">
    <source>
        <dbReference type="Proteomes" id="UP000049023"/>
    </source>
</evidence>
<name>A0A0E9AD05_MYCTX</name>
<evidence type="ECO:0000313" key="12">
    <source>
        <dbReference type="EMBL" id="COZ07513.1"/>
    </source>
</evidence>
<dbReference type="EMBL" id="LWDQ01000001">
    <property type="protein sequence ID" value="OMH59813.1"/>
    <property type="molecule type" value="Genomic_DNA"/>
</dbReference>
<dbReference type="Proteomes" id="UP000039217">
    <property type="component" value="Unassembled WGS sequence"/>
</dbReference>
<reference evidence="16 17" key="1">
    <citation type="submission" date="2015-03" db="EMBL/GenBank/DDBJ databases">
        <authorList>
            <consortium name="Pathogen Informatics"/>
        </authorList>
    </citation>
    <scope>NUCLEOTIDE SEQUENCE [LARGE SCALE GENOMIC DNA]</scope>
    <source>
        <strain evidence="5 24">Bir 172</strain>
        <strain evidence="3 27">Bir 185</strain>
        <strain evidence="4 25">Bir 187</strain>
        <strain evidence="7 18">D00501624</strain>
        <strain evidence="9 20">G09801536</strain>
        <strain evidence="1 22">G09901357</strain>
        <strain evidence="2 21">H09601792</strain>
        <strain evidence="16">K00500041</strain>
        <strain evidence="8 19">M09401471</strain>
        <strain evidence="17">N09902308</strain>
        <strain evidence="10 23">P00601463</strain>
    </source>
</reference>
<dbReference type="Proteomes" id="UP000256381">
    <property type="component" value="Unassembled WGS sequence"/>
</dbReference>
<dbReference type="EMBL" id="QTBD01000120">
    <property type="protein sequence ID" value="REQ53730.1"/>
    <property type="molecule type" value="Genomic_DNA"/>
</dbReference>
<evidence type="ECO:0000313" key="26">
    <source>
        <dbReference type="Proteomes" id="UP000050139"/>
    </source>
</evidence>
<reference evidence="13 28" key="4">
    <citation type="submission" date="2016-04" db="EMBL/GenBank/DDBJ databases">
        <authorList>
            <person name="Bigi M."/>
            <person name="Bigi F."/>
            <person name="Soria M.A."/>
        </authorList>
    </citation>
    <scope>NUCLEOTIDE SEQUENCE [LARGE SCALE GENOMIC DNA]</scope>
    <source>
        <strain evidence="13 28">6548</strain>
    </source>
</reference>
<dbReference type="EMBL" id="CNFU01001409">
    <property type="protein sequence ID" value="CKT39898.1"/>
    <property type="molecule type" value="Genomic_DNA"/>
</dbReference>
<evidence type="ECO:0000313" key="4">
    <source>
        <dbReference type="EMBL" id="CKT39898.1"/>
    </source>
</evidence>
<dbReference type="Proteomes" id="UP000045842">
    <property type="component" value="Unassembled WGS sequence"/>
</dbReference>
<dbReference type="EMBL" id="CNGE01001159">
    <property type="protein sequence ID" value="CKT79242.1"/>
    <property type="molecule type" value="Genomic_DNA"/>
</dbReference>
<dbReference type="PATRIC" id="fig|1773.2383.peg.2164"/>
<evidence type="ECO:0000313" key="2">
    <source>
        <dbReference type="EMBL" id="CFE46211.1"/>
    </source>
</evidence>
<dbReference type="EMBL" id="CSAJ01000001">
    <property type="protein sequence ID" value="COV35739.1"/>
    <property type="molecule type" value="Genomic_DNA"/>
</dbReference>
<dbReference type="Proteomes" id="UP000039021">
    <property type="component" value="Unassembled WGS sequence"/>
</dbReference>
<dbReference type="EMBL" id="CSBK01001730">
    <property type="protein sequence ID" value="COZ07513.1"/>
    <property type="molecule type" value="Genomic_DNA"/>
</dbReference>
<evidence type="ECO:0000313" key="17">
    <source>
        <dbReference type="Proteomes" id="UP000039021"/>
    </source>
</evidence>
<evidence type="ECO:0000313" key="29">
    <source>
        <dbReference type="Proteomes" id="UP000256381"/>
    </source>
</evidence>
<reference evidence="11" key="2">
    <citation type="submission" date="2015-03" db="EMBL/GenBank/DDBJ databases">
        <authorList>
            <person name="Murphy D."/>
        </authorList>
    </citation>
    <scope>NUCLEOTIDE SEQUENCE [LARGE SCALE GENOMIC DNA]</scope>
    <source>
        <strain evidence="11">K00500041</strain>
    </source>
</reference>
<dbReference type="Proteomes" id="UP000050164">
    <property type="component" value="Unassembled WGS sequence"/>
</dbReference>
<evidence type="ECO:0000313" key="14">
    <source>
        <dbReference type="EMBL" id="REQ53730.1"/>
    </source>
</evidence>
<evidence type="ECO:0000313" key="27">
    <source>
        <dbReference type="Proteomes" id="UP000050164"/>
    </source>
</evidence>
<reference evidence="13 28" key="6">
    <citation type="submission" date="2017-02" db="EMBL/GenBank/DDBJ databases">
        <title>Protein polymorphisms may explain contrasting epidemiological fitness of two variants of a multidrug-resistant Mycobacterium tuberculosis strain.</title>
        <authorList>
            <person name="Bigi M.M."/>
            <person name="Lopez B."/>
            <person name="Blanco F.C."/>
            <person name="Sasiain M.C."/>
            <person name="De La Barrera S."/>
            <person name="Ritacco V."/>
            <person name="Bigi F."/>
            <person name="Soria M.A."/>
        </authorList>
    </citation>
    <scope>NUCLEOTIDE SEQUENCE [LARGE SCALE GENOMIC DNA]</scope>
    <source>
        <strain evidence="13 28">6548</strain>
    </source>
</reference>
<dbReference type="EMBL" id="CQQC01000603">
    <property type="protein sequence ID" value="CNV26433.1"/>
    <property type="molecule type" value="Genomic_DNA"/>
</dbReference>
<dbReference type="Proteomes" id="UP000300237">
    <property type="component" value="Chromosome"/>
</dbReference>
<dbReference type="EMBL" id="CFOE01000197">
    <property type="protein sequence ID" value="CFE39398.1"/>
    <property type="molecule type" value="Genomic_DNA"/>
</dbReference>
<dbReference type="Proteomes" id="UP000048600">
    <property type="component" value="Unassembled WGS sequence"/>
</dbReference>
<dbReference type="EMBL" id="CSAE01000184">
    <property type="protein sequence ID" value="COV71584.1"/>
    <property type="molecule type" value="Genomic_DNA"/>
</dbReference>
<dbReference type="Proteomes" id="UP000049023">
    <property type="component" value="Unassembled WGS sequence"/>
</dbReference>
<evidence type="ECO:0000313" key="24">
    <source>
        <dbReference type="Proteomes" id="UP000048948"/>
    </source>
</evidence>
<sequence length="60" mass="6602">MSIRAQSRLISVSVTAADRASVLRGLTNGMAVWIYRGFLRIAARGYRLCSPREAELAFTA</sequence>
<protein>
    <submittedName>
        <fullName evidence="12">Uncharacterized protein</fullName>
    </submittedName>
</protein>
<dbReference type="Proteomes" id="UP000038802">
    <property type="component" value="Unassembled WGS sequence"/>
</dbReference>
<evidence type="ECO:0000313" key="23">
    <source>
        <dbReference type="Proteomes" id="UP000048600"/>
    </source>
</evidence>
<evidence type="ECO:0000313" key="13">
    <source>
        <dbReference type="EMBL" id="OMH59813.1"/>
    </source>
</evidence>
<reference evidence="12 26" key="3">
    <citation type="submission" date="2015-03" db="EMBL/GenBank/DDBJ databases">
        <authorList>
            <consortium name="Pathogen Informatics"/>
            <person name="Murphy D."/>
        </authorList>
    </citation>
    <scope>NUCLEOTIDE SEQUENCE</scope>
    <source>
        <strain evidence="6 26">0268S</strain>
        <strain evidence="12">N09902308</strain>
    </source>
</reference>
<dbReference type="EMBL" id="LR027516">
    <property type="protein sequence ID" value="VCU50155.1"/>
    <property type="molecule type" value="Genomic_DNA"/>
</dbReference>
<organism evidence="12 17">
    <name type="scientific">Mycobacterium tuberculosis</name>
    <dbReference type="NCBI Taxonomy" id="1773"/>
    <lineage>
        <taxon>Bacteria</taxon>
        <taxon>Bacillati</taxon>
        <taxon>Actinomycetota</taxon>
        <taxon>Actinomycetes</taxon>
        <taxon>Mycobacteriales</taxon>
        <taxon>Mycobacteriaceae</taxon>
        <taxon>Mycobacterium</taxon>
        <taxon>Mycobacterium tuberculosis complex</taxon>
    </lineage>
</organism>
<evidence type="ECO:0000313" key="20">
    <source>
        <dbReference type="Proteomes" id="UP000045842"/>
    </source>
</evidence>
<evidence type="ECO:0000313" key="7">
    <source>
        <dbReference type="EMBL" id="CNV26433.1"/>
    </source>
</evidence>
<dbReference type="Proteomes" id="UP000048289">
    <property type="component" value="Unassembled WGS sequence"/>
</dbReference>